<dbReference type="Pfam" id="PF02954">
    <property type="entry name" value="HTH_8"/>
    <property type="match status" value="1"/>
</dbReference>
<dbReference type="InterPro" id="IPR001789">
    <property type="entry name" value="Sig_transdc_resp-reg_receiver"/>
</dbReference>
<sequence length="480" mass="53951">MKKHVLILEDDEMLLEFLKENLSIHGYETTTFLSPAKGMSFLQDHDVDLVLTDVKMDDMTGDEVLSHVLNNHAETGVIMMTGFGNINHAVRALQKGAFDYITKPFKAKEIIFRIDRYFESGTSFDNRHKIEAFARNKKQSGSGNNAADNNGDDVVQRAEKRFIGENPQVKKLMNILPQIASTTAPVMIQGESGTGKEVFANLIHVHSNRSDAPYIKINCANLPRELVESTLFGHVEGAFTGAISDKKGAFEEADGGTLLLDEITEVDIHIQAKLLRVLQENEFNRVGSQKPVTCDVRIIATSNRNIAQAIADDQFRRDLYYRLNVFPISIPPLRNRKEDIPLLADHFVSRYTDKYGLDSKELSDDLLEFLMNKKWSGNVRELENKIHRGVILSGDSEVITLDHIEKNMFSKVDLEVSEEVLTDLPLISIEDMELQLIKKALEHTQGNQKEAAKILGITDRTIRNKIKKASSDNSEENASA</sequence>
<dbReference type="InterPro" id="IPR002197">
    <property type="entry name" value="HTH_Fis"/>
</dbReference>
<dbReference type="InterPro" id="IPR025662">
    <property type="entry name" value="Sigma_54_int_dom_ATP-bd_1"/>
</dbReference>
<dbReference type="GO" id="GO:0005524">
    <property type="term" value="F:ATP binding"/>
    <property type="evidence" value="ECO:0007669"/>
    <property type="project" value="UniProtKB-KW"/>
</dbReference>
<accession>A0A1M5HCM1</accession>
<dbReference type="InterPro" id="IPR011006">
    <property type="entry name" value="CheY-like_superfamily"/>
</dbReference>
<keyword evidence="1" id="KW-0547">Nucleotide-binding</keyword>
<keyword evidence="10" id="KW-1185">Reference proteome</keyword>
<dbReference type="RefSeq" id="WP_073066800.1">
    <property type="nucleotide sequence ID" value="NZ_FQUS01000020.1"/>
</dbReference>
<name>A0A1M5HCM1_9BACT</name>
<dbReference type="Gene3D" id="1.10.10.60">
    <property type="entry name" value="Homeodomain-like"/>
    <property type="match status" value="1"/>
</dbReference>
<dbReference type="Proteomes" id="UP000184041">
    <property type="component" value="Unassembled WGS sequence"/>
</dbReference>
<evidence type="ECO:0000313" key="9">
    <source>
        <dbReference type="EMBL" id="SHG13710.1"/>
    </source>
</evidence>
<organism evidence="9 10">
    <name type="scientific">Fodinibius roseus</name>
    <dbReference type="NCBI Taxonomy" id="1194090"/>
    <lineage>
        <taxon>Bacteria</taxon>
        <taxon>Pseudomonadati</taxon>
        <taxon>Balneolota</taxon>
        <taxon>Balneolia</taxon>
        <taxon>Balneolales</taxon>
        <taxon>Balneolaceae</taxon>
        <taxon>Fodinibius</taxon>
    </lineage>
</organism>
<dbReference type="PANTHER" id="PTHR32071:SF21">
    <property type="entry name" value="TRANSCRIPTIONAL REGULATORY PROTEIN FLGR"/>
    <property type="match status" value="1"/>
</dbReference>
<evidence type="ECO:0000313" key="10">
    <source>
        <dbReference type="Proteomes" id="UP000184041"/>
    </source>
</evidence>
<dbReference type="CDD" id="cd00156">
    <property type="entry name" value="REC"/>
    <property type="match status" value="1"/>
</dbReference>
<dbReference type="GO" id="GO:0000160">
    <property type="term" value="P:phosphorelay signal transduction system"/>
    <property type="evidence" value="ECO:0007669"/>
    <property type="project" value="InterPro"/>
</dbReference>
<evidence type="ECO:0000259" key="8">
    <source>
        <dbReference type="PROSITE" id="PS50110"/>
    </source>
</evidence>
<dbReference type="Pfam" id="PF00158">
    <property type="entry name" value="Sigma54_activat"/>
    <property type="match status" value="1"/>
</dbReference>
<dbReference type="SMART" id="SM00448">
    <property type="entry name" value="REC"/>
    <property type="match status" value="1"/>
</dbReference>
<dbReference type="PANTHER" id="PTHR32071">
    <property type="entry name" value="TRANSCRIPTIONAL REGULATORY PROTEIN"/>
    <property type="match status" value="1"/>
</dbReference>
<keyword evidence="3" id="KW-0805">Transcription regulation</keyword>
<dbReference type="SMART" id="SM00382">
    <property type="entry name" value="AAA"/>
    <property type="match status" value="1"/>
</dbReference>
<dbReference type="PRINTS" id="PR01590">
    <property type="entry name" value="HTHFIS"/>
</dbReference>
<dbReference type="Gene3D" id="1.10.8.60">
    <property type="match status" value="1"/>
</dbReference>
<dbReference type="InterPro" id="IPR003593">
    <property type="entry name" value="AAA+_ATPase"/>
</dbReference>
<dbReference type="InterPro" id="IPR025943">
    <property type="entry name" value="Sigma_54_int_dom_ATP-bd_2"/>
</dbReference>
<dbReference type="InterPro" id="IPR058031">
    <property type="entry name" value="AAA_lid_NorR"/>
</dbReference>
<evidence type="ECO:0000256" key="1">
    <source>
        <dbReference type="ARBA" id="ARBA00022741"/>
    </source>
</evidence>
<dbReference type="EMBL" id="FQUS01000020">
    <property type="protein sequence ID" value="SHG13710.1"/>
    <property type="molecule type" value="Genomic_DNA"/>
</dbReference>
<dbReference type="CDD" id="cd00009">
    <property type="entry name" value="AAA"/>
    <property type="match status" value="1"/>
</dbReference>
<keyword evidence="4" id="KW-0238">DNA-binding</keyword>
<dbReference type="Pfam" id="PF00072">
    <property type="entry name" value="Response_reg"/>
    <property type="match status" value="1"/>
</dbReference>
<dbReference type="SUPFAM" id="SSF52172">
    <property type="entry name" value="CheY-like"/>
    <property type="match status" value="1"/>
</dbReference>
<evidence type="ECO:0000256" key="4">
    <source>
        <dbReference type="ARBA" id="ARBA00023125"/>
    </source>
</evidence>
<feature type="modified residue" description="4-aspartylphosphate" evidence="6">
    <location>
        <position position="53"/>
    </location>
</feature>
<evidence type="ECO:0000256" key="2">
    <source>
        <dbReference type="ARBA" id="ARBA00022840"/>
    </source>
</evidence>
<dbReference type="Pfam" id="PF25601">
    <property type="entry name" value="AAA_lid_14"/>
    <property type="match status" value="1"/>
</dbReference>
<feature type="domain" description="Response regulatory" evidence="8">
    <location>
        <begin position="4"/>
        <end position="118"/>
    </location>
</feature>
<dbReference type="InterPro" id="IPR027417">
    <property type="entry name" value="P-loop_NTPase"/>
</dbReference>
<dbReference type="InterPro" id="IPR009057">
    <property type="entry name" value="Homeodomain-like_sf"/>
</dbReference>
<protein>
    <submittedName>
        <fullName evidence="9">Two-component system, response regulator FlrC</fullName>
    </submittedName>
</protein>
<evidence type="ECO:0000259" key="7">
    <source>
        <dbReference type="PROSITE" id="PS50045"/>
    </source>
</evidence>
<dbReference type="AlphaFoldDB" id="A0A1M5HCM1"/>
<gene>
    <name evidence="9" type="ORF">SAMN05443144_1201</name>
</gene>
<dbReference type="PROSITE" id="PS00676">
    <property type="entry name" value="SIGMA54_INTERACT_2"/>
    <property type="match status" value="1"/>
</dbReference>
<dbReference type="Gene3D" id="3.40.50.2300">
    <property type="match status" value="1"/>
</dbReference>
<keyword evidence="6" id="KW-0597">Phosphoprotein</keyword>
<dbReference type="GO" id="GO:0006355">
    <property type="term" value="P:regulation of DNA-templated transcription"/>
    <property type="evidence" value="ECO:0007669"/>
    <property type="project" value="InterPro"/>
</dbReference>
<dbReference type="GO" id="GO:0043565">
    <property type="term" value="F:sequence-specific DNA binding"/>
    <property type="evidence" value="ECO:0007669"/>
    <property type="project" value="InterPro"/>
</dbReference>
<keyword evidence="2" id="KW-0067">ATP-binding</keyword>
<dbReference type="InterPro" id="IPR002078">
    <property type="entry name" value="Sigma_54_int"/>
</dbReference>
<dbReference type="SUPFAM" id="SSF52540">
    <property type="entry name" value="P-loop containing nucleoside triphosphate hydrolases"/>
    <property type="match status" value="1"/>
</dbReference>
<evidence type="ECO:0000256" key="5">
    <source>
        <dbReference type="ARBA" id="ARBA00023163"/>
    </source>
</evidence>
<evidence type="ECO:0000256" key="3">
    <source>
        <dbReference type="ARBA" id="ARBA00023015"/>
    </source>
</evidence>
<reference evidence="9 10" key="1">
    <citation type="submission" date="2016-11" db="EMBL/GenBank/DDBJ databases">
        <authorList>
            <person name="Jaros S."/>
            <person name="Januszkiewicz K."/>
            <person name="Wedrychowicz H."/>
        </authorList>
    </citation>
    <scope>NUCLEOTIDE SEQUENCE [LARGE SCALE GENOMIC DNA]</scope>
    <source>
        <strain evidence="9 10">DSM 21986</strain>
    </source>
</reference>
<evidence type="ECO:0000256" key="6">
    <source>
        <dbReference type="PROSITE-ProRule" id="PRU00169"/>
    </source>
</evidence>
<dbReference type="PROSITE" id="PS50110">
    <property type="entry name" value="RESPONSE_REGULATORY"/>
    <property type="match status" value="1"/>
</dbReference>
<dbReference type="Gene3D" id="3.40.50.300">
    <property type="entry name" value="P-loop containing nucleotide triphosphate hydrolases"/>
    <property type="match status" value="1"/>
</dbReference>
<dbReference type="PROSITE" id="PS00675">
    <property type="entry name" value="SIGMA54_INTERACT_1"/>
    <property type="match status" value="1"/>
</dbReference>
<dbReference type="OrthoDB" id="5401077at2"/>
<feature type="domain" description="Sigma-54 factor interaction" evidence="7">
    <location>
        <begin position="162"/>
        <end position="391"/>
    </location>
</feature>
<proteinExistence type="predicted"/>
<dbReference type="FunFam" id="3.40.50.300:FF:000006">
    <property type="entry name" value="DNA-binding transcriptional regulator NtrC"/>
    <property type="match status" value="1"/>
</dbReference>
<dbReference type="SUPFAM" id="SSF46689">
    <property type="entry name" value="Homeodomain-like"/>
    <property type="match status" value="1"/>
</dbReference>
<dbReference type="PROSITE" id="PS50045">
    <property type="entry name" value="SIGMA54_INTERACT_4"/>
    <property type="match status" value="1"/>
</dbReference>
<keyword evidence="5" id="KW-0804">Transcription</keyword>
<dbReference type="STRING" id="1194090.SAMN05443144_1201"/>